<comment type="subcellular location">
    <subcellularLocation>
        <location evidence="7">Cell inner membrane</location>
        <topology evidence="7">Multi-pass membrane protein</topology>
    </subcellularLocation>
    <subcellularLocation>
        <location evidence="1">Cell membrane</location>
        <topology evidence="1">Multi-pass membrane protein</topology>
    </subcellularLocation>
</comment>
<keyword evidence="4 7" id="KW-0812">Transmembrane</keyword>
<proteinExistence type="inferred from homology"/>
<comment type="caution">
    <text evidence="7">Lacks conserved residue(s) required for the propagation of feature annotation.</text>
</comment>
<comment type="similarity">
    <text evidence="2 7">Belongs to the MscS (TC 1.A.23) family.</text>
</comment>
<keyword evidence="7" id="KW-0407">Ion channel</keyword>
<dbReference type="EMBL" id="JAPDNT010000017">
    <property type="protein sequence ID" value="MCW3476263.1"/>
    <property type="molecule type" value="Genomic_DNA"/>
</dbReference>
<accession>A0AA41YQ71</accession>
<evidence type="ECO:0000256" key="3">
    <source>
        <dbReference type="ARBA" id="ARBA00022475"/>
    </source>
</evidence>
<dbReference type="InterPro" id="IPR011066">
    <property type="entry name" value="MscS_channel_C_sf"/>
</dbReference>
<feature type="transmembrane region" description="Helical" evidence="7">
    <location>
        <begin position="16"/>
        <end position="34"/>
    </location>
</feature>
<feature type="transmembrane region" description="Helical" evidence="7">
    <location>
        <begin position="46"/>
        <end position="64"/>
    </location>
</feature>
<keyword evidence="5 7" id="KW-1133">Transmembrane helix</keyword>
<comment type="function">
    <text evidence="7">Mechanosensitive channel that participates in the regulation of osmotic pressure changes within the cell, opening in response to stretch forces in the membrane lipid bilayer, without the need for other proteins. Contributes to normal resistance to hypoosmotic shock. Forms an ion channel of 1.0 nanosiemens conductance with a slight preference for anions.</text>
</comment>
<evidence type="ECO:0000256" key="7">
    <source>
        <dbReference type="RuleBase" id="RU369025"/>
    </source>
</evidence>
<feature type="transmembrane region" description="Helical" evidence="7">
    <location>
        <begin position="84"/>
        <end position="102"/>
    </location>
</feature>
<dbReference type="PANTHER" id="PTHR30221:SF1">
    <property type="entry name" value="SMALL-CONDUCTANCE MECHANOSENSITIVE CHANNEL"/>
    <property type="match status" value="1"/>
</dbReference>
<organism evidence="9 10">
    <name type="scientific">Limobrevibacterium gyesilva</name>
    <dbReference type="NCBI Taxonomy" id="2991712"/>
    <lineage>
        <taxon>Bacteria</taxon>
        <taxon>Pseudomonadati</taxon>
        <taxon>Pseudomonadota</taxon>
        <taxon>Alphaproteobacteria</taxon>
        <taxon>Acetobacterales</taxon>
        <taxon>Acetobacteraceae</taxon>
        <taxon>Limobrevibacterium</taxon>
    </lineage>
</organism>
<dbReference type="GO" id="GO:0008381">
    <property type="term" value="F:mechanosensitive monoatomic ion channel activity"/>
    <property type="evidence" value="ECO:0007669"/>
    <property type="project" value="InterPro"/>
</dbReference>
<dbReference type="Gene3D" id="2.60.120.10">
    <property type="entry name" value="Jelly Rolls"/>
    <property type="match status" value="1"/>
</dbReference>
<dbReference type="CDD" id="cd00038">
    <property type="entry name" value="CAP_ED"/>
    <property type="match status" value="1"/>
</dbReference>
<dbReference type="GO" id="GO:0005886">
    <property type="term" value="C:plasma membrane"/>
    <property type="evidence" value="ECO:0007669"/>
    <property type="project" value="UniProtKB-SubCell"/>
</dbReference>
<feature type="domain" description="Cyclic nucleotide-binding" evidence="8">
    <location>
        <begin position="349"/>
        <end position="468"/>
    </location>
</feature>
<dbReference type="PROSITE" id="PS50042">
    <property type="entry name" value="CNMP_BINDING_3"/>
    <property type="match status" value="1"/>
</dbReference>
<dbReference type="SUPFAM" id="SSF50182">
    <property type="entry name" value="Sm-like ribonucleoproteins"/>
    <property type="match status" value="1"/>
</dbReference>
<dbReference type="InterPro" id="IPR045275">
    <property type="entry name" value="MscS_archaea/bacteria_type"/>
</dbReference>
<feature type="transmembrane region" description="Helical" evidence="7">
    <location>
        <begin position="147"/>
        <end position="172"/>
    </location>
</feature>
<dbReference type="InterPro" id="IPR016846">
    <property type="entry name" value="cNMP-bd_ion_channel"/>
</dbReference>
<dbReference type="PIRSF" id="PIRSF026673">
    <property type="entry name" value="UCP026673_ion_chan"/>
    <property type="match status" value="1"/>
</dbReference>
<evidence type="ECO:0000256" key="4">
    <source>
        <dbReference type="ARBA" id="ARBA00022692"/>
    </source>
</evidence>
<dbReference type="Gene3D" id="2.30.30.60">
    <property type="match status" value="1"/>
</dbReference>
<sequence length="507" mass="54313">MTDLPDAVAAAAHDPLVITLLIFALGGLLTHLLFRKQPLGRAVARVIFLIALTIVLLRAGVVPYEARYLAPTSFQVAVHGTLKIAWWLLAAWFLVGVLRAFVVTEHRPREGKLVQDLLAGVIYLAAVFAIIAYVFDLPIQGLLATSGAIAIILGLALQSTLADVFSGIVLTFSRPYRPGDWISIDGSTDGRVIEMNWRATHVLTVNRDLAIVPNSAIARAKILNASSPSGTHGMTVTIQLDAKTPPGAAGEILERAMLNSRLILATPPSSIIVKSITASSTEFDITFFVEELAQASRAQNELFDLIFRHLAASGVELAATQSQPYSPLQTAASQRAANGPERALNLVEIFATLTAEERQSLAPKLKQRTYDRGETLVDPGMVLHSLFIIGAGVLSVTSVVSEGGIELMRLGPGDHFGEIGLLTGAAATAKISALVPTTVYELTKDDLAPVLEARPPVAQELCRALARRQAAGQLIPSPAIDKTISANRVASWFADRLHRLFDLTSSK</sequence>
<evidence type="ECO:0000313" key="9">
    <source>
        <dbReference type="EMBL" id="MCW3476263.1"/>
    </source>
</evidence>
<dbReference type="Pfam" id="PF00027">
    <property type="entry name" value="cNMP_binding"/>
    <property type="match status" value="1"/>
</dbReference>
<dbReference type="SMART" id="SM00100">
    <property type="entry name" value="cNMP"/>
    <property type="match status" value="1"/>
</dbReference>
<name>A0AA41YQ71_9PROT</name>
<dbReference type="InterPro" id="IPR023408">
    <property type="entry name" value="MscS_beta-dom_sf"/>
</dbReference>
<evidence type="ECO:0000313" key="10">
    <source>
        <dbReference type="Proteomes" id="UP001165679"/>
    </source>
</evidence>
<dbReference type="Gene3D" id="1.10.287.1260">
    <property type="match status" value="1"/>
</dbReference>
<dbReference type="Pfam" id="PF21082">
    <property type="entry name" value="MS_channel_3rd"/>
    <property type="match status" value="1"/>
</dbReference>
<gene>
    <name evidence="9" type="ORF">OL599_16945</name>
</gene>
<dbReference type="InterPro" id="IPR049278">
    <property type="entry name" value="MS_channel_C"/>
</dbReference>
<keyword evidence="7" id="KW-0406">Ion transport</keyword>
<comment type="subunit">
    <text evidence="7">Homoheptamer.</text>
</comment>
<dbReference type="InterPro" id="IPR018490">
    <property type="entry name" value="cNMP-bd_dom_sf"/>
</dbReference>
<reference evidence="9" key="1">
    <citation type="submission" date="2022-09" db="EMBL/GenBank/DDBJ databases">
        <title>Rhodovastum sp. nov. RN2-1 isolated from soil in Seongnam, South Korea.</title>
        <authorList>
            <person name="Le N.T."/>
        </authorList>
    </citation>
    <scope>NUCLEOTIDE SEQUENCE</scope>
    <source>
        <strain evidence="9">RN2-1</strain>
    </source>
</reference>
<comment type="caution">
    <text evidence="9">The sequence shown here is derived from an EMBL/GenBank/DDBJ whole genome shotgun (WGS) entry which is preliminary data.</text>
</comment>
<evidence type="ECO:0000259" key="8">
    <source>
        <dbReference type="PROSITE" id="PS50042"/>
    </source>
</evidence>
<keyword evidence="6 7" id="KW-0472">Membrane</keyword>
<keyword evidence="7" id="KW-0813">Transport</keyword>
<dbReference type="Proteomes" id="UP001165679">
    <property type="component" value="Unassembled WGS sequence"/>
</dbReference>
<protein>
    <recommendedName>
        <fullName evidence="7">Small-conductance mechanosensitive channel</fullName>
    </recommendedName>
</protein>
<evidence type="ECO:0000256" key="1">
    <source>
        <dbReference type="ARBA" id="ARBA00004651"/>
    </source>
</evidence>
<keyword evidence="3" id="KW-1003">Cell membrane</keyword>
<dbReference type="Gene3D" id="3.30.70.100">
    <property type="match status" value="1"/>
</dbReference>
<dbReference type="InterPro" id="IPR010920">
    <property type="entry name" value="LSM_dom_sf"/>
</dbReference>
<dbReference type="Pfam" id="PF00924">
    <property type="entry name" value="MS_channel_2nd"/>
    <property type="match status" value="1"/>
</dbReference>
<feature type="transmembrane region" description="Helical" evidence="7">
    <location>
        <begin position="114"/>
        <end position="135"/>
    </location>
</feature>
<dbReference type="AlphaFoldDB" id="A0AA41YQ71"/>
<dbReference type="InterPro" id="IPR014710">
    <property type="entry name" value="RmlC-like_jellyroll"/>
</dbReference>
<dbReference type="RefSeq" id="WP_264715030.1">
    <property type="nucleotide sequence ID" value="NZ_JAPDNT010000017.1"/>
</dbReference>
<dbReference type="InterPro" id="IPR000595">
    <property type="entry name" value="cNMP-bd_dom"/>
</dbReference>
<dbReference type="InterPro" id="IPR006685">
    <property type="entry name" value="MscS_channel_2nd"/>
</dbReference>
<dbReference type="SUPFAM" id="SSF51206">
    <property type="entry name" value="cAMP-binding domain-like"/>
    <property type="match status" value="1"/>
</dbReference>
<evidence type="ECO:0000256" key="6">
    <source>
        <dbReference type="ARBA" id="ARBA00023136"/>
    </source>
</evidence>
<evidence type="ECO:0000256" key="2">
    <source>
        <dbReference type="ARBA" id="ARBA00008017"/>
    </source>
</evidence>
<dbReference type="SUPFAM" id="SSF82689">
    <property type="entry name" value="Mechanosensitive channel protein MscS (YggB), C-terminal domain"/>
    <property type="match status" value="1"/>
</dbReference>
<reference evidence="9" key="2">
    <citation type="submission" date="2022-10" db="EMBL/GenBank/DDBJ databases">
        <authorList>
            <person name="Trinh H.N."/>
        </authorList>
    </citation>
    <scope>NUCLEOTIDE SEQUENCE</scope>
    <source>
        <strain evidence="9">RN2-1</strain>
    </source>
</reference>
<evidence type="ECO:0000256" key="5">
    <source>
        <dbReference type="ARBA" id="ARBA00022989"/>
    </source>
</evidence>
<dbReference type="PANTHER" id="PTHR30221">
    <property type="entry name" value="SMALL-CONDUCTANCE MECHANOSENSITIVE CHANNEL"/>
    <property type="match status" value="1"/>
</dbReference>
<keyword evidence="10" id="KW-1185">Reference proteome</keyword>
<keyword evidence="7" id="KW-0997">Cell inner membrane</keyword>